<feature type="binding site" evidence="5">
    <location>
        <position position="106"/>
    </location>
    <ligand>
        <name>Mg(2+)</name>
        <dbReference type="ChEBI" id="CHEBI:18420"/>
        <label>2</label>
    </ligand>
</feature>
<evidence type="ECO:0000256" key="3">
    <source>
        <dbReference type="ARBA" id="ARBA00022801"/>
    </source>
</evidence>
<dbReference type="Proteomes" id="UP000031518">
    <property type="component" value="Unassembled WGS sequence"/>
</dbReference>
<accession>A0A0B6WWN7</accession>
<protein>
    <recommendedName>
        <fullName evidence="5">Inorganic pyrophosphatase</fullName>
        <ecNumber evidence="5">3.6.1.1</ecNumber>
    </recommendedName>
    <alternativeName>
        <fullName evidence="5">Pyrophosphate phospho-hydrolase</fullName>
        <shortName evidence="5">PPase</shortName>
    </alternativeName>
</protein>
<keyword evidence="4 5" id="KW-0460">Magnesium</keyword>
<keyword evidence="3 5" id="KW-0378">Hydrolase</keyword>
<dbReference type="OrthoDB" id="5187599at2"/>
<comment type="similarity">
    <text evidence="5">Belongs to the PPase family.</text>
</comment>
<dbReference type="EMBL" id="CBXV010000002">
    <property type="protein sequence ID" value="CDM64694.1"/>
    <property type="molecule type" value="Genomic_DNA"/>
</dbReference>
<dbReference type="GO" id="GO:0000287">
    <property type="term" value="F:magnesium ion binding"/>
    <property type="evidence" value="ECO:0007669"/>
    <property type="project" value="UniProtKB-UniRule"/>
</dbReference>
<gene>
    <name evidence="5" type="primary">ppa</name>
    <name evidence="6" type="ORF">PYK22_00689</name>
</gene>
<keyword evidence="7" id="KW-1185">Reference proteome</keyword>
<dbReference type="EC" id="3.6.1.1" evidence="5"/>
<reference evidence="6 7" key="2">
    <citation type="submission" date="2015-01" db="EMBL/GenBank/DDBJ databases">
        <title>Complete genome sequence of Pyrinomonas methylaliphatogenes type strain K22T.</title>
        <authorList>
            <person name="Lee K.C.Y."/>
            <person name="Power J.F."/>
            <person name="Dunfield P.F."/>
            <person name="Morgan X.C."/>
            <person name="Huttenhower C."/>
            <person name="Stott M.B."/>
        </authorList>
    </citation>
    <scope>NUCLEOTIDE SEQUENCE [LARGE SCALE GENOMIC DNA]</scope>
    <source>
        <strain evidence="6 7">K22</strain>
    </source>
</reference>
<proteinExistence type="inferred from homology"/>
<evidence type="ECO:0000256" key="5">
    <source>
        <dbReference type="HAMAP-Rule" id="MF_00209"/>
    </source>
</evidence>
<keyword evidence="5" id="KW-0963">Cytoplasm</keyword>
<feature type="binding site" evidence="5">
    <location>
        <position position="61"/>
    </location>
    <ligand>
        <name>substrate</name>
    </ligand>
</feature>
<feature type="binding site" evidence="5">
    <location>
        <position position="73"/>
    </location>
    <ligand>
        <name>substrate</name>
    </ligand>
</feature>
<feature type="binding site" evidence="5">
    <location>
        <position position="139"/>
    </location>
    <ligand>
        <name>Mg(2+)</name>
        <dbReference type="ChEBI" id="CHEBI:18420"/>
        <label>1</label>
    </ligand>
</feature>
<keyword evidence="2 5" id="KW-0479">Metal-binding</keyword>
<dbReference type="PANTHER" id="PTHR10286">
    <property type="entry name" value="INORGANIC PYROPHOSPHATASE"/>
    <property type="match status" value="1"/>
</dbReference>
<dbReference type="AlphaFoldDB" id="A0A0B6WWN7"/>
<dbReference type="STRING" id="454194.PYK22_00689"/>
<evidence type="ECO:0000313" key="6">
    <source>
        <dbReference type="EMBL" id="CDM64694.1"/>
    </source>
</evidence>
<evidence type="ECO:0000256" key="4">
    <source>
        <dbReference type="ARBA" id="ARBA00022842"/>
    </source>
</evidence>
<dbReference type="GO" id="GO:0005737">
    <property type="term" value="C:cytoplasm"/>
    <property type="evidence" value="ECO:0007669"/>
    <property type="project" value="UniProtKB-SubCell"/>
</dbReference>
<sequence length="229" mass="26041">MTTRETKLHNLFTLLFQAHPWHGVSPGEEAPETVNVYIEIVPTDAVKYELDKISGHLRVDRPQRFSSFCPTLYGLIPQTFCGEAVAELCRQRTGLKDIKGDGDPMDICVLTEKTAAHGNFFVRARPIGGLRMIDGNDADDKIIAVLESDVVYGRIREIDECPKGLIDRLKHYFLSYKQLPNEAPRRVEIIDVYGRAEALDVIKRSMDDYRENYGEPEERMGALRHLLAH</sequence>
<dbReference type="SUPFAM" id="SSF50324">
    <property type="entry name" value="Inorganic pyrophosphatase"/>
    <property type="match status" value="1"/>
</dbReference>
<comment type="subunit">
    <text evidence="5">Homohexamer.</text>
</comment>
<comment type="subcellular location">
    <subcellularLocation>
        <location evidence="5">Cytoplasm</location>
    </subcellularLocation>
</comment>
<dbReference type="InterPro" id="IPR008162">
    <property type="entry name" value="Pyrophosphatase"/>
</dbReference>
<feature type="binding site" evidence="5">
    <location>
        <position position="101"/>
    </location>
    <ligand>
        <name>Mg(2+)</name>
        <dbReference type="ChEBI" id="CHEBI:18420"/>
        <label>1</label>
    </ligand>
</feature>
<name>A0A0B6WWN7_9BACT</name>
<dbReference type="GO" id="GO:0004427">
    <property type="term" value="F:inorganic diphosphate phosphatase activity"/>
    <property type="evidence" value="ECO:0007669"/>
    <property type="project" value="UniProtKB-UniRule"/>
</dbReference>
<evidence type="ECO:0000313" key="7">
    <source>
        <dbReference type="Proteomes" id="UP000031518"/>
    </source>
</evidence>
<organism evidence="6 7">
    <name type="scientific">Pyrinomonas methylaliphatogenes</name>
    <dbReference type="NCBI Taxonomy" id="454194"/>
    <lineage>
        <taxon>Bacteria</taxon>
        <taxon>Pseudomonadati</taxon>
        <taxon>Acidobacteriota</taxon>
        <taxon>Blastocatellia</taxon>
        <taxon>Blastocatellales</taxon>
        <taxon>Pyrinomonadaceae</taxon>
        <taxon>Pyrinomonas</taxon>
    </lineage>
</organism>
<dbReference type="CDD" id="cd00412">
    <property type="entry name" value="pyrophosphatase"/>
    <property type="match status" value="1"/>
</dbReference>
<feature type="binding site" evidence="5">
    <location>
        <position position="106"/>
    </location>
    <ligand>
        <name>Mg(2+)</name>
        <dbReference type="ChEBI" id="CHEBI:18420"/>
        <label>1</label>
    </ligand>
</feature>
<feature type="binding site" evidence="5">
    <location>
        <position position="47"/>
    </location>
    <ligand>
        <name>substrate</name>
    </ligand>
</feature>
<dbReference type="InterPro" id="IPR036649">
    <property type="entry name" value="Pyrophosphatase_sf"/>
</dbReference>
<dbReference type="GO" id="GO:0006796">
    <property type="term" value="P:phosphate-containing compound metabolic process"/>
    <property type="evidence" value="ECO:0007669"/>
    <property type="project" value="InterPro"/>
</dbReference>
<evidence type="ECO:0000256" key="1">
    <source>
        <dbReference type="ARBA" id="ARBA00001946"/>
    </source>
</evidence>
<comment type="function">
    <text evidence="5">Catalyzes the hydrolysis of inorganic pyrophosphate (PPi) forming two phosphate ions.</text>
</comment>
<dbReference type="HAMAP" id="MF_00209">
    <property type="entry name" value="Inorganic_PPase"/>
    <property type="match status" value="1"/>
</dbReference>
<dbReference type="PROSITE" id="PS00387">
    <property type="entry name" value="PPASE"/>
    <property type="match status" value="1"/>
</dbReference>
<dbReference type="Pfam" id="PF00719">
    <property type="entry name" value="Pyrophosphatase"/>
    <property type="match status" value="1"/>
</dbReference>
<feature type="binding site" evidence="5">
    <location>
        <position position="176"/>
    </location>
    <ligand>
        <name>substrate</name>
    </ligand>
</feature>
<comment type="catalytic activity">
    <reaction evidence="5">
        <text>diphosphate + H2O = 2 phosphate + H(+)</text>
        <dbReference type="Rhea" id="RHEA:24576"/>
        <dbReference type="ChEBI" id="CHEBI:15377"/>
        <dbReference type="ChEBI" id="CHEBI:15378"/>
        <dbReference type="ChEBI" id="CHEBI:33019"/>
        <dbReference type="ChEBI" id="CHEBI:43474"/>
        <dbReference type="EC" id="3.6.1.1"/>
    </reaction>
</comment>
<dbReference type="Gene3D" id="3.90.80.10">
    <property type="entry name" value="Inorganic pyrophosphatase"/>
    <property type="match status" value="1"/>
</dbReference>
<evidence type="ECO:0000256" key="2">
    <source>
        <dbReference type="ARBA" id="ARBA00022723"/>
    </source>
</evidence>
<comment type="cofactor">
    <cofactor evidence="1 5">
        <name>Mg(2+)</name>
        <dbReference type="ChEBI" id="CHEBI:18420"/>
    </cofactor>
</comment>
<reference evidence="6 7" key="1">
    <citation type="submission" date="2013-12" db="EMBL/GenBank/DDBJ databases">
        <authorList>
            <person name="Stott M."/>
        </authorList>
    </citation>
    <scope>NUCLEOTIDE SEQUENCE [LARGE SCALE GENOMIC DNA]</scope>
    <source>
        <strain evidence="6 7">K22</strain>
    </source>
</reference>
<dbReference type="RefSeq" id="WP_041974292.1">
    <property type="nucleotide sequence ID" value="NZ_CBXV010000002.1"/>
</dbReference>
<dbReference type="NCBIfam" id="NF001886">
    <property type="entry name" value="PRK00642.1"/>
    <property type="match status" value="1"/>
</dbReference>